<dbReference type="Pfam" id="PF09391">
    <property type="entry name" value="DUF2000"/>
    <property type="match status" value="1"/>
</dbReference>
<accession>A0ABW3PLR6</accession>
<sequence length="136" mass="14861">MNRIAIILEKNLEIGAASNVSAILMGQASRIDSDIYSDNPVLDKGNIRHAGIKFSTVILKAGEGQILNLVQSLNSDESKIKSVVFSKTGQSLNNAFEQYALEISSLTTEESRILGVIVWGEDELVRSATKKYSVFK</sequence>
<dbReference type="InterPro" id="IPR018988">
    <property type="entry name" value="DUF2000"/>
</dbReference>
<keyword evidence="2" id="KW-1185">Reference proteome</keyword>
<comment type="caution">
    <text evidence="1">The sequence shown here is derived from an EMBL/GenBank/DDBJ whole genome shotgun (WGS) entry which is preliminary data.</text>
</comment>
<evidence type="ECO:0000313" key="2">
    <source>
        <dbReference type="Proteomes" id="UP001597169"/>
    </source>
</evidence>
<dbReference type="SUPFAM" id="SSF102462">
    <property type="entry name" value="Peptidyl-tRNA hydrolase II"/>
    <property type="match status" value="1"/>
</dbReference>
<dbReference type="InterPro" id="IPR023476">
    <property type="entry name" value="Pep_tRNA_hydro_II_dom_sf"/>
</dbReference>
<dbReference type="RefSeq" id="WP_091156754.1">
    <property type="nucleotide sequence ID" value="NZ_JBHTKX010000001.1"/>
</dbReference>
<dbReference type="EMBL" id="JBHTKX010000001">
    <property type="protein sequence ID" value="MFD1127779.1"/>
    <property type="molecule type" value="Genomic_DNA"/>
</dbReference>
<proteinExistence type="predicted"/>
<dbReference type="Gene3D" id="3.40.1490.10">
    <property type="entry name" value="Bit1"/>
    <property type="match status" value="1"/>
</dbReference>
<evidence type="ECO:0000313" key="1">
    <source>
        <dbReference type="EMBL" id="MFD1127779.1"/>
    </source>
</evidence>
<gene>
    <name evidence="1" type="ORF">ACFQ3J_06280</name>
</gene>
<organism evidence="1 2">
    <name type="scientific">Paenibacillus provencensis</name>
    <dbReference type="NCBI Taxonomy" id="441151"/>
    <lineage>
        <taxon>Bacteria</taxon>
        <taxon>Bacillati</taxon>
        <taxon>Bacillota</taxon>
        <taxon>Bacilli</taxon>
        <taxon>Bacillales</taxon>
        <taxon>Paenibacillaceae</taxon>
        <taxon>Paenibacillus</taxon>
    </lineage>
</organism>
<reference evidence="2" key="1">
    <citation type="journal article" date="2019" name="Int. J. Syst. Evol. Microbiol.">
        <title>The Global Catalogue of Microorganisms (GCM) 10K type strain sequencing project: providing services to taxonomists for standard genome sequencing and annotation.</title>
        <authorList>
            <consortium name="The Broad Institute Genomics Platform"/>
            <consortium name="The Broad Institute Genome Sequencing Center for Infectious Disease"/>
            <person name="Wu L."/>
            <person name="Ma J."/>
        </authorList>
    </citation>
    <scope>NUCLEOTIDE SEQUENCE [LARGE SCALE GENOMIC DNA]</scope>
    <source>
        <strain evidence="2">CCUG 53519</strain>
    </source>
</reference>
<dbReference type="Proteomes" id="UP001597169">
    <property type="component" value="Unassembled WGS sequence"/>
</dbReference>
<protein>
    <submittedName>
        <fullName evidence="1">DUF2000 family protein</fullName>
    </submittedName>
</protein>
<name>A0ABW3PLR6_9BACL</name>